<evidence type="ECO:0000313" key="1">
    <source>
        <dbReference type="EMBL" id="KAK7493098.1"/>
    </source>
</evidence>
<gene>
    <name evidence="1" type="ORF">BaRGS_00015619</name>
</gene>
<sequence length="118" mass="12809">MADTGFSVYGFEIQREMSNMLHSGTSVQNTSAVNTTPWLCLPLLRASAKNSGFNAAVTFLTFGAGRQNLSKLARHMSTVLDVFLPPCHSRAHFPSSLTAVSCMDDAVPTHGKPYTSHY</sequence>
<dbReference type="EMBL" id="JACVVK020000096">
    <property type="protein sequence ID" value="KAK7493098.1"/>
    <property type="molecule type" value="Genomic_DNA"/>
</dbReference>
<name>A0ABD0L1K1_9CAEN</name>
<protein>
    <submittedName>
        <fullName evidence="1">Uncharacterized protein</fullName>
    </submittedName>
</protein>
<proteinExistence type="predicted"/>
<keyword evidence="2" id="KW-1185">Reference proteome</keyword>
<dbReference type="AlphaFoldDB" id="A0ABD0L1K1"/>
<organism evidence="1 2">
    <name type="scientific">Batillaria attramentaria</name>
    <dbReference type="NCBI Taxonomy" id="370345"/>
    <lineage>
        <taxon>Eukaryota</taxon>
        <taxon>Metazoa</taxon>
        <taxon>Spiralia</taxon>
        <taxon>Lophotrochozoa</taxon>
        <taxon>Mollusca</taxon>
        <taxon>Gastropoda</taxon>
        <taxon>Caenogastropoda</taxon>
        <taxon>Sorbeoconcha</taxon>
        <taxon>Cerithioidea</taxon>
        <taxon>Batillariidae</taxon>
        <taxon>Batillaria</taxon>
    </lineage>
</organism>
<comment type="caution">
    <text evidence="1">The sequence shown here is derived from an EMBL/GenBank/DDBJ whole genome shotgun (WGS) entry which is preliminary data.</text>
</comment>
<accession>A0ABD0L1K1</accession>
<evidence type="ECO:0000313" key="2">
    <source>
        <dbReference type="Proteomes" id="UP001519460"/>
    </source>
</evidence>
<reference evidence="1 2" key="1">
    <citation type="journal article" date="2023" name="Sci. Data">
        <title>Genome assembly of the Korean intertidal mud-creeper Batillaria attramentaria.</title>
        <authorList>
            <person name="Patra A.K."/>
            <person name="Ho P.T."/>
            <person name="Jun S."/>
            <person name="Lee S.J."/>
            <person name="Kim Y."/>
            <person name="Won Y.J."/>
        </authorList>
    </citation>
    <scope>NUCLEOTIDE SEQUENCE [LARGE SCALE GENOMIC DNA]</scope>
    <source>
        <strain evidence="1">Wonlab-2016</strain>
    </source>
</reference>
<dbReference type="Proteomes" id="UP001519460">
    <property type="component" value="Unassembled WGS sequence"/>
</dbReference>